<dbReference type="AlphaFoldDB" id="A0AAD6PLF7"/>
<evidence type="ECO:0000256" key="1">
    <source>
        <dbReference type="SAM" id="SignalP"/>
    </source>
</evidence>
<gene>
    <name evidence="2" type="ORF">OIU84_019811</name>
</gene>
<reference evidence="2 3" key="1">
    <citation type="journal article" date="2023" name="Int. J. Mol. Sci.">
        <title>De Novo Assembly and Annotation of 11 Diverse Shrub Willow (Salix) Genomes Reveals Novel Gene Organization in Sex-Linked Regions.</title>
        <authorList>
            <person name="Hyden B."/>
            <person name="Feng K."/>
            <person name="Yates T.B."/>
            <person name="Jawdy S."/>
            <person name="Cereghino C."/>
            <person name="Smart L.B."/>
            <person name="Muchero W."/>
        </authorList>
    </citation>
    <scope>NUCLEOTIDE SEQUENCE [LARGE SCALE GENOMIC DNA]</scope>
    <source>
        <tissue evidence="2">Shoot tip</tissue>
    </source>
</reference>
<dbReference type="Gene3D" id="2.40.100.10">
    <property type="entry name" value="Cyclophilin-like"/>
    <property type="match status" value="1"/>
</dbReference>
<protein>
    <recommendedName>
        <fullName evidence="4">F-box associated domain-containing protein</fullName>
    </recommendedName>
</protein>
<keyword evidence="1" id="KW-0732">Signal</keyword>
<evidence type="ECO:0000313" key="3">
    <source>
        <dbReference type="Proteomes" id="UP001162972"/>
    </source>
</evidence>
<dbReference type="Proteomes" id="UP001162972">
    <property type="component" value="Chromosome 10"/>
</dbReference>
<evidence type="ECO:0008006" key="4">
    <source>
        <dbReference type="Google" id="ProtNLM"/>
    </source>
</evidence>
<comment type="caution">
    <text evidence="2">The sequence shown here is derived from an EMBL/GenBank/DDBJ whole genome shotgun (WGS) entry which is preliminary data.</text>
</comment>
<name>A0AAD6PLF7_9ROSI</name>
<accession>A0AAD6PLF7</accession>
<evidence type="ECO:0000313" key="2">
    <source>
        <dbReference type="EMBL" id="KAJ6432643.1"/>
    </source>
</evidence>
<proteinExistence type="predicted"/>
<dbReference type="SUPFAM" id="SSF50891">
    <property type="entry name" value="Cyclophilin-like"/>
    <property type="match status" value="1"/>
</dbReference>
<organism evidence="2 3">
    <name type="scientific">Salix udensis</name>
    <dbReference type="NCBI Taxonomy" id="889485"/>
    <lineage>
        <taxon>Eukaryota</taxon>
        <taxon>Viridiplantae</taxon>
        <taxon>Streptophyta</taxon>
        <taxon>Embryophyta</taxon>
        <taxon>Tracheophyta</taxon>
        <taxon>Spermatophyta</taxon>
        <taxon>Magnoliopsida</taxon>
        <taxon>eudicotyledons</taxon>
        <taxon>Gunneridae</taxon>
        <taxon>Pentapetalae</taxon>
        <taxon>rosids</taxon>
        <taxon>fabids</taxon>
        <taxon>Malpighiales</taxon>
        <taxon>Salicaceae</taxon>
        <taxon>Saliceae</taxon>
        <taxon>Salix</taxon>
    </lineage>
</organism>
<sequence length="151" mass="17372">MSFWWILFIVKVGSISTGTVDVGSVDFRNSSLYSFVAFLKSLHSGEKVIGPKSQRPLHYKGSFFNRIIKGSMAQFDLSEEKFLETVPLRGLTDDDNNWNLELEVLGDWLCLYSRSGLFCEAWIMKGYNSEASWTRILRFNGKPILQWDPVF</sequence>
<dbReference type="InterPro" id="IPR029000">
    <property type="entry name" value="Cyclophilin-like_dom_sf"/>
</dbReference>
<feature type="signal peptide" evidence="1">
    <location>
        <begin position="1"/>
        <end position="17"/>
    </location>
</feature>
<keyword evidence="3" id="KW-1185">Reference proteome</keyword>
<dbReference type="EMBL" id="JAPFFJ010000003">
    <property type="protein sequence ID" value="KAJ6432643.1"/>
    <property type="molecule type" value="Genomic_DNA"/>
</dbReference>
<feature type="chain" id="PRO_5042137458" description="F-box associated domain-containing protein" evidence="1">
    <location>
        <begin position="18"/>
        <end position="151"/>
    </location>
</feature>